<dbReference type="Proteomes" id="UP001454036">
    <property type="component" value="Unassembled WGS sequence"/>
</dbReference>
<accession>A0AAV3QBE2</accession>
<dbReference type="AlphaFoldDB" id="A0AAV3QBE2"/>
<proteinExistence type="predicted"/>
<evidence type="ECO:0000256" key="1">
    <source>
        <dbReference type="SAM" id="MobiDB-lite"/>
    </source>
</evidence>
<evidence type="ECO:0000313" key="3">
    <source>
        <dbReference type="Proteomes" id="UP001454036"/>
    </source>
</evidence>
<comment type="caution">
    <text evidence="2">The sequence shown here is derived from an EMBL/GenBank/DDBJ whole genome shotgun (WGS) entry which is preliminary data.</text>
</comment>
<sequence>MKKAELGSMRKDNIFKASRTRVVMHCKLYGGPGNNFRSCPNKTSGPQSQPSSVTSDASQSSQRTAQTQPPKVGRKRSFRT</sequence>
<name>A0AAV3QBE2_LITER</name>
<protein>
    <submittedName>
        <fullName evidence="2">Uncharacterized protein</fullName>
    </submittedName>
</protein>
<organism evidence="2 3">
    <name type="scientific">Lithospermum erythrorhizon</name>
    <name type="common">Purple gromwell</name>
    <name type="synonym">Lithospermum officinale var. erythrorhizon</name>
    <dbReference type="NCBI Taxonomy" id="34254"/>
    <lineage>
        <taxon>Eukaryota</taxon>
        <taxon>Viridiplantae</taxon>
        <taxon>Streptophyta</taxon>
        <taxon>Embryophyta</taxon>
        <taxon>Tracheophyta</taxon>
        <taxon>Spermatophyta</taxon>
        <taxon>Magnoliopsida</taxon>
        <taxon>eudicotyledons</taxon>
        <taxon>Gunneridae</taxon>
        <taxon>Pentapetalae</taxon>
        <taxon>asterids</taxon>
        <taxon>lamiids</taxon>
        <taxon>Boraginales</taxon>
        <taxon>Boraginaceae</taxon>
        <taxon>Boraginoideae</taxon>
        <taxon>Lithospermeae</taxon>
        <taxon>Lithospermum</taxon>
    </lineage>
</organism>
<reference evidence="2 3" key="1">
    <citation type="submission" date="2024-01" db="EMBL/GenBank/DDBJ databases">
        <title>The complete chloroplast genome sequence of Lithospermum erythrorhizon: insights into the phylogenetic relationship among Boraginaceae species and the maternal lineages of purple gromwells.</title>
        <authorList>
            <person name="Okada T."/>
            <person name="Watanabe K."/>
        </authorList>
    </citation>
    <scope>NUCLEOTIDE SEQUENCE [LARGE SCALE GENOMIC DNA]</scope>
</reference>
<keyword evidence="3" id="KW-1185">Reference proteome</keyword>
<feature type="compositionally biased region" description="Low complexity" evidence="1">
    <location>
        <begin position="47"/>
        <end position="68"/>
    </location>
</feature>
<feature type="region of interest" description="Disordered" evidence="1">
    <location>
        <begin position="30"/>
        <end position="80"/>
    </location>
</feature>
<dbReference type="EMBL" id="BAABME010020785">
    <property type="protein sequence ID" value="GAA0161422.1"/>
    <property type="molecule type" value="Genomic_DNA"/>
</dbReference>
<feature type="compositionally biased region" description="Polar residues" evidence="1">
    <location>
        <begin position="35"/>
        <end position="46"/>
    </location>
</feature>
<gene>
    <name evidence="2" type="ORF">LIER_39224</name>
</gene>
<evidence type="ECO:0000313" key="2">
    <source>
        <dbReference type="EMBL" id="GAA0161422.1"/>
    </source>
</evidence>